<keyword evidence="1" id="KW-1133">Transmembrane helix</keyword>
<dbReference type="EMBL" id="FR695864">
    <property type="protein sequence ID" value="CBX26915.1"/>
    <property type="molecule type" value="Genomic_DNA"/>
</dbReference>
<organism evidence="2">
    <name type="scientific">uncultured Desulfobacterium sp</name>
    <dbReference type="NCBI Taxonomy" id="201089"/>
    <lineage>
        <taxon>Bacteria</taxon>
        <taxon>Pseudomonadati</taxon>
        <taxon>Thermodesulfobacteriota</taxon>
        <taxon>Desulfobacteria</taxon>
        <taxon>Desulfobacterales</taxon>
        <taxon>Desulfobacteriaceae</taxon>
        <taxon>Desulfobacterium</taxon>
        <taxon>environmental samples</taxon>
    </lineage>
</organism>
<feature type="transmembrane region" description="Helical" evidence="1">
    <location>
        <begin position="194"/>
        <end position="219"/>
    </location>
</feature>
<protein>
    <submittedName>
        <fullName evidence="2">Uncharacterized protein</fullName>
    </submittedName>
</protein>
<name>E1Y8M1_9BACT</name>
<accession>E1Y8M1</accession>
<evidence type="ECO:0000256" key="1">
    <source>
        <dbReference type="SAM" id="Phobius"/>
    </source>
</evidence>
<gene>
    <name evidence="2" type="ORF">N47_A09440</name>
</gene>
<sequence length="228" mass="25841">MIADKKEFFGGAAMLVGFFIVLIIMFCPIFEGKNALNYLDSLYNSISKGSAYYIPKLKKEVADFVGDPISVVVEMKNEKQAEETALLFTKAGAEANVSGNQLSIKGDFKKIMENCLDDSDNMFNNNGNVLSEKYGYPEKNVMYNWHSVCKMMEVDLVKQKRVKAAKIITSVSKKAIECSYNYYKVVPQKISEKAGIVVFSLVFYVIYTMWYGFGILFMFEGWGLKLEH</sequence>
<feature type="transmembrane region" description="Helical" evidence="1">
    <location>
        <begin position="12"/>
        <end position="30"/>
    </location>
</feature>
<keyword evidence="1" id="KW-0472">Membrane</keyword>
<evidence type="ECO:0000313" key="2">
    <source>
        <dbReference type="EMBL" id="CBX26915.1"/>
    </source>
</evidence>
<dbReference type="AlphaFoldDB" id="E1Y8M1"/>
<keyword evidence="1" id="KW-0812">Transmembrane</keyword>
<reference evidence="2" key="1">
    <citation type="journal article" date="2011" name="Environ. Microbiol.">
        <title>Genomic insights into the metabolic potential of the polycyclic aromatic hydrocarbon degrading sulfate-reducing Deltaproteobacterium N47.</title>
        <authorList>
            <person name="Bergmann F."/>
            <person name="Selesi D."/>
            <person name="Weinmaier T."/>
            <person name="Tischler P."/>
            <person name="Rattei T."/>
            <person name="Meckenstock R.U."/>
        </authorList>
    </citation>
    <scope>NUCLEOTIDE SEQUENCE</scope>
</reference>
<proteinExistence type="predicted"/>